<evidence type="ECO:0000313" key="2">
    <source>
        <dbReference type="Proteomes" id="UP000052257"/>
    </source>
</evidence>
<dbReference type="EMBL" id="FAUW01000001">
    <property type="protein sequence ID" value="CUU72848.1"/>
    <property type="molecule type" value="Genomic_DNA"/>
</dbReference>
<name>A0A9W5ANY2_CAMHY</name>
<gene>
    <name evidence="1" type="ORF">ERS739220_00458</name>
</gene>
<organism evidence="1 2">
    <name type="scientific">Campylobacter hyointestinalis subsp. hyointestinalis</name>
    <dbReference type="NCBI Taxonomy" id="91352"/>
    <lineage>
        <taxon>Bacteria</taxon>
        <taxon>Pseudomonadati</taxon>
        <taxon>Campylobacterota</taxon>
        <taxon>Epsilonproteobacteria</taxon>
        <taxon>Campylobacterales</taxon>
        <taxon>Campylobacteraceae</taxon>
        <taxon>Campylobacter</taxon>
    </lineage>
</organism>
<dbReference type="Proteomes" id="UP000052257">
    <property type="component" value="Unassembled WGS sequence"/>
</dbReference>
<dbReference type="AlphaFoldDB" id="A0A9W5ANY2"/>
<proteinExistence type="predicted"/>
<evidence type="ECO:0000313" key="1">
    <source>
        <dbReference type="EMBL" id="CUU72848.1"/>
    </source>
</evidence>
<comment type="caution">
    <text evidence="1">The sequence shown here is derived from an EMBL/GenBank/DDBJ whole genome shotgun (WGS) entry which is preliminary data.</text>
</comment>
<sequence>MYPVNEHFLKNFENPFEYKRLLNIANENNKILSDLQKYGNLESLLQDKMDNIKIYAVAGKNEVADAYEVQRIAKYQNVKSFFVDISSHFSSMPFMLNNKDVENIKRLKNLLMLSVFDYFNLKNDECKLNNIANEMSSVVKNGNLRSLNEIFELLAQGKEISFTKDDK</sequence>
<protein>
    <submittedName>
        <fullName evidence="1">Uncharacterized protein</fullName>
    </submittedName>
</protein>
<reference evidence="1 2" key="1">
    <citation type="submission" date="2015-11" db="EMBL/GenBank/DDBJ databases">
        <authorList>
            <consortium name="Pathogen Informatics"/>
        </authorList>
    </citation>
    <scope>NUCLEOTIDE SEQUENCE [LARGE SCALE GENOMIC DNA]</scope>
    <source>
        <strain evidence="1 2">006A-0191</strain>
    </source>
</reference>
<accession>A0A9W5ANY2</accession>